<dbReference type="InterPro" id="IPR006135">
    <property type="entry name" value="T3SS_substrate_exporter"/>
</dbReference>
<evidence type="ECO:0000313" key="1">
    <source>
        <dbReference type="EMBL" id="MBB6694767.1"/>
    </source>
</evidence>
<proteinExistence type="predicted"/>
<organism evidence="1 2">
    <name type="scientific">Cohnella xylanilytica</name>
    <dbReference type="NCBI Taxonomy" id="557555"/>
    <lineage>
        <taxon>Bacteria</taxon>
        <taxon>Bacillati</taxon>
        <taxon>Bacillota</taxon>
        <taxon>Bacilli</taxon>
        <taxon>Bacillales</taxon>
        <taxon>Paenibacillaceae</taxon>
        <taxon>Cohnella</taxon>
    </lineage>
</organism>
<dbReference type="SUPFAM" id="SSF160544">
    <property type="entry name" value="EscU C-terminal domain-like"/>
    <property type="match status" value="1"/>
</dbReference>
<dbReference type="EMBL" id="JACJVR010000102">
    <property type="protein sequence ID" value="MBB6694767.1"/>
    <property type="molecule type" value="Genomic_DNA"/>
</dbReference>
<dbReference type="AlphaFoldDB" id="A0A841U1Z3"/>
<dbReference type="GO" id="GO:0005886">
    <property type="term" value="C:plasma membrane"/>
    <property type="evidence" value="ECO:0007669"/>
    <property type="project" value="TreeGrafter"/>
</dbReference>
<accession>A0A841U1Z3</accession>
<reference evidence="1 2" key="1">
    <citation type="submission" date="2020-08" db="EMBL/GenBank/DDBJ databases">
        <title>Cohnella phylogeny.</title>
        <authorList>
            <person name="Dunlap C."/>
        </authorList>
    </citation>
    <scope>NUCLEOTIDE SEQUENCE [LARGE SCALE GENOMIC DNA]</scope>
    <source>
        <strain evidence="1 2">DSM 25239</strain>
    </source>
</reference>
<dbReference type="GO" id="GO:0009306">
    <property type="term" value="P:protein secretion"/>
    <property type="evidence" value="ECO:0007669"/>
    <property type="project" value="InterPro"/>
</dbReference>
<dbReference type="PRINTS" id="PR00950">
    <property type="entry name" value="TYPE3IMSPROT"/>
</dbReference>
<name>A0A841U1Z3_9BACL</name>
<dbReference type="PANTHER" id="PTHR30531:SF12">
    <property type="entry name" value="FLAGELLAR BIOSYNTHETIC PROTEIN FLHB"/>
    <property type="match status" value="1"/>
</dbReference>
<evidence type="ECO:0000313" key="2">
    <source>
        <dbReference type="Proteomes" id="UP000553776"/>
    </source>
</evidence>
<dbReference type="Proteomes" id="UP000553776">
    <property type="component" value="Unassembled WGS sequence"/>
</dbReference>
<comment type="caution">
    <text evidence="1">The sequence shown here is derived from an EMBL/GenBank/DDBJ whole genome shotgun (WGS) entry which is preliminary data.</text>
</comment>
<keyword evidence="2" id="KW-1185">Reference proteome</keyword>
<protein>
    <submittedName>
        <fullName evidence="1">EscU/YscU/HrcU family type III secretion system export apparatus switch protein</fullName>
    </submittedName>
</protein>
<dbReference type="Gene3D" id="3.40.1690.10">
    <property type="entry name" value="secretion proteins EscU"/>
    <property type="match status" value="1"/>
</dbReference>
<dbReference type="InterPro" id="IPR029025">
    <property type="entry name" value="T3SS_substrate_exporter_C"/>
</dbReference>
<sequence length="111" mass="12016">MNPQEKEPGSEAAGTALPRKAVALKYSPEKASAPIVVAKGQGHLAEEIVKRAKENGVPIQEDASLVEVLAKLDLEQEIPPELYRLVAEVLSFVYRADRRAGLKDADSDLLP</sequence>
<dbReference type="Pfam" id="PF01312">
    <property type="entry name" value="Bac_export_2"/>
    <property type="match status" value="1"/>
</dbReference>
<dbReference type="RefSeq" id="WP_185138733.1">
    <property type="nucleotide sequence ID" value="NZ_BORM01000002.1"/>
</dbReference>
<dbReference type="PANTHER" id="PTHR30531">
    <property type="entry name" value="FLAGELLAR BIOSYNTHETIC PROTEIN FLHB"/>
    <property type="match status" value="1"/>
</dbReference>
<gene>
    <name evidence="1" type="ORF">H7B90_25545</name>
</gene>